<sequence>MASKNISRDDLLILLSSIGIVLGKDNKLPVEELNNRLGQALDTSQEFSDVIEKTPVDPLSLPKWSSKEQTLYQASQRGNMTEAFVGSMSAKKGNSSSKEETFKEMRQSILSIAYTIDLGIKEISFMDADDKWGIFVRIIDVFRLKDDVPLTYIIYKELAPTSDMPMDALRRQIRLEQDDVTSRISDLERCTLLRLLEKNTKRLDPKYHEIASTKEMKRLGFRPSFLLPLCPINMRNLGSLAKDSGCEVCGKKNTSRCVQCMSVVYCSKECQRSDWKTHKLACKSIKGGTWHTITVSDSSFGMPDMPYMSLLNRLDSMHKHPPTEVGSAITKAPPDVHDGKIFLAKFQISLGNPIGQATNMLVYDRTQRFKVFWTRNSDPNLFDEAQRIIGGKMKFYRWMKRISDYKYELCLDRAPEQDPLW</sequence>
<keyword evidence="3" id="KW-0862">Zinc</keyword>
<dbReference type="EMBL" id="NHYD01000271">
    <property type="protein sequence ID" value="PPQ94681.1"/>
    <property type="molecule type" value="Genomic_DNA"/>
</dbReference>
<dbReference type="PANTHER" id="PTHR10237:SF14">
    <property type="entry name" value="MYND-TYPE DOMAIN-CONTAINING PROTEIN"/>
    <property type="match status" value="1"/>
</dbReference>
<reference evidence="6 7" key="1">
    <citation type="journal article" date="2018" name="Evol. Lett.">
        <title>Horizontal gene cluster transfer increased hallucinogenic mushroom diversity.</title>
        <authorList>
            <person name="Reynolds H.T."/>
            <person name="Vijayakumar V."/>
            <person name="Gluck-Thaler E."/>
            <person name="Korotkin H.B."/>
            <person name="Matheny P.B."/>
            <person name="Slot J.C."/>
        </authorList>
    </citation>
    <scope>NUCLEOTIDE SEQUENCE [LARGE SCALE GENOMIC DNA]</scope>
    <source>
        <strain evidence="6 7">2631</strain>
    </source>
</reference>
<name>A0A409XVF8_PSICY</name>
<dbReference type="GO" id="GO:0000981">
    <property type="term" value="F:DNA-binding transcription factor activity, RNA polymerase II-specific"/>
    <property type="evidence" value="ECO:0007669"/>
    <property type="project" value="TreeGrafter"/>
</dbReference>
<gene>
    <name evidence="6" type="ORF">CVT25_009536</name>
</gene>
<accession>A0A409XVF8</accession>
<dbReference type="SUPFAM" id="SSF144232">
    <property type="entry name" value="HIT/MYND zinc finger-like"/>
    <property type="match status" value="1"/>
</dbReference>
<keyword evidence="7" id="KW-1185">Reference proteome</keyword>
<comment type="caution">
    <text evidence="6">The sequence shown here is derived from an EMBL/GenBank/DDBJ whole genome shotgun (WGS) entry which is preliminary data.</text>
</comment>
<evidence type="ECO:0000256" key="2">
    <source>
        <dbReference type="ARBA" id="ARBA00022771"/>
    </source>
</evidence>
<dbReference type="Pfam" id="PF01753">
    <property type="entry name" value="zf-MYND"/>
    <property type="match status" value="1"/>
</dbReference>
<dbReference type="PROSITE" id="PS50865">
    <property type="entry name" value="ZF_MYND_2"/>
    <property type="match status" value="1"/>
</dbReference>
<dbReference type="GO" id="GO:0008270">
    <property type="term" value="F:zinc ion binding"/>
    <property type="evidence" value="ECO:0007669"/>
    <property type="project" value="UniProtKB-KW"/>
</dbReference>
<dbReference type="Gene3D" id="6.10.140.2220">
    <property type="match status" value="1"/>
</dbReference>
<dbReference type="STRING" id="93625.A0A409XVF8"/>
<protein>
    <recommendedName>
        <fullName evidence="5">MYND-type domain-containing protein</fullName>
    </recommendedName>
</protein>
<evidence type="ECO:0000313" key="7">
    <source>
        <dbReference type="Proteomes" id="UP000283269"/>
    </source>
</evidence>
<keyword evidence="2 4" id="KW-0863">Zinc-finger</keyword>
<dbReference type="PROSITE" id="PS01360">
    <property type="entry name" value="ZF_MYND_1"/>
    <property type="match status" value="1"/>
</dbReference>
<dbReference type="GO" id="GO:0005634">
    <property type="term" value="C:nucleus"/>
    <property type="evidence" value="ECO:0007669"/>
    <property type="project" value="TreeGrafter"/>
</dbReference>
<dbReference type="PANTHER" id="PTHR10237">
    <property type="entry name" value="DEFORMED EPIDERMAL AUTOREGULATORY FACTOR 1 HOMOLOG SUPPRESSIN"/>
    <property type="match status" value="1"/>
</dbReference>
<dbReference type="InParanoid" id="A0A409XVF8"/>
<evidence type="ECO:0000256" key="1">
    <source>
        <dbReference type="ARBA" id="ARBA00022723"/>
    </source>
</evidence>
<dbReference type="OrthoDB" id="341421at2759"/>
<proteinExistence type="predicted"/>
<keyword evidence="1" id="KW-0479">Metal-binding</keyword>
<dbReference type="InterPro" id="IPR024119">
    <property type="entry name" value="TF_DEAF-1"/>
</dbReference>
<organism evidence="6 7">
    <name type="scientific">Psilocybe cyanescens</name>
    <dbReference type="NCBI Taxonomy" id="93625"/>
    <lineage>
        <taxon>Eukaryota</taxon>
        <taxon>Fungi</taxon>
        <taxon>Dikarya</taxon>
        <taxon>Basidiomycota</taxon>
        <taxon>Agaricomycotina</taxon>
        <taxon>Agaricomycetes</taxon>
        <taxon>Agaricomycetidae</taxon>
        <taxon>Agaricales</taxon>
        <taxon>Agaricineae</taxon>
        <taxon>Strophariaceae</taxon>
        <taxon>Psilocybe</taxon>
    </lineage>
</organism>
<dbReference type="InterPro" id="IPR002893">
    <property type="entry name" value="Znf_MYND"/>
</dbReference>
<dbReference type="Proteomes" id="UP000283269">
    <property type="component" value="Unassembled WGS sequence"/>
</dbReference>
<feature type="domain" description="MYND-type" evidence="5">
    <location>
        <begin position="246"/>
        <end position="282"/>
    </location>
</feature>
<dbReference type="AlphaFoldDB" id="A0A409XVF8"/>
<evidence type="ECO:0000256" key="3">
    <source>
        <dbReference type="ARBA" id="ARBA00022833"/>
    </source>
</evidence>
<evidence type="ECO:0000259" key="5">
    <source>
        <dbReference type="PROSITE" id="PS50865"/>
    </source>
</evidence>
<evidence type="ECO:0000256" key="4">
    <source>
        <dbReference type="PROSITE-ProRule" id="PRU00134"/>
    </source>
</evidence>
<evidence type="ECO:0000313" key="6">
    <source>
        <dbReference type="EMBL" id="PPQ94681.1"/>
    </source>
</evidence>